<evidence type="ECO:0000313" key="4">
    <source>
        <dbReference type="Proteomes" id="UP001350005"/>
    </source>
</evidence>
<organism evidence="2 3">
    <name type="scientific">Chryseobacterium arthrosphaerae</name>
    <dbReference type="NCBI Taxonomy" id="651561"/>
    <lineage>
        <taxon>Bacteria</taxon>
        <taxon>Pseudomonadati</taxon>
        <taxon>Bacteroidota</taxon>
        <taxon>Flavobacteriia</taxon>
        <taxon>Flavobacteriales</taxon>
        <taxon>Weeksellaceae</taxon>
        <taxon>Chryseobacterium group</taxon>
        <taxon>Chryseobacterium</taxon>
    </lineage>
</organism>
<dbReference type="OrthoDB" id="1242818at2"/>
<name>A0A1B8ZSE5_9FLAO</name>
<accession>A0A1B8ZSE5</accession>
<dbReference type="EMBL" id="JAZGJU010000063">
    <property type="protein sequence ID" value="MEE6129873.1"/>
    <property type="molecule type" value="Genomic_DNA"/>
</dbReference>
<reference evidence="1 4" key="3">
    <citation type="submission" date="2024-01" db="EMBL/GenBank/DDBJ databases">
        <title>Whole genome of Chryseobacterium arthrosphaerae NNCa 2741.</title>
        <authorList>
            <person name="Boriskina E.V."/>
            <person name="Gordinskaya N.A."/>
            <person name="Kropotov V.S."/>
            <person name="Alekseeva A.E."/>
            <person name="Makhova M.A."/>
            <person name="Kryazhev D.V."/>
            <person name="Shkurkina I.S."/>
        </authorList>
    </citation>
    <scope>NUCLEOTIDE SEQUENCE [LARGE SCALE GENOMIC DNA]</scope>
    <source>
        <strain evidence="1 4">NNCa 2741</strain>
    </source>
</reference>
<proteinExistence type="predicted"/>
<dbReference type="AlphaFoldDB" id="A0A1B8ZSE5"/>
<dbReference type="EMBL" id="MAYG01000001">
    <property type="protein sequence ID" value="OCA74506.1"/>
    <property type="molecule type" value="Genomic_DNA"/>
</dbReference>
<sequence>MEEKLNTRDLLKTYFETGKYPTQSQFADLIDSLRLREDILTKRELAILANNLASIDNIYVTFFLSNAGSLKFSIVVSTSDEPDQVISSASFKSLLDKQYLIGSAPYTIKVKEIQEGSLGETEYYSLAYQLNQTYTIYRLFGNNLKTVLPAGFDFGELESVGLPIQISKVDYGKKINILNTEVKFVNKTEVPVRYRIDASGWSDRYRDEDMVTDHYDLGDYLAFYYNADLTKISQSVKCEIYDAENNTLLSTVYLPAGQNQNSFNGGQVSGIRKIRIECSYSENVK</sequence>
<evidence type="ECO:0000313" key="3">
    <source>
        <dbReference type="Proteomes" id="UP000093432"/>
    </source>
</evidence>
<dbReference type="RefSeq" id="WP_065398496.1">
    <property type="nucleotide sequence ID" value="NZ_JAKYXE010000001.1"/>
</dbReference>
<dbReference type="Proteomes" id="UP000093432">
    <property type="component" value="Unassembled WGS sequence"/>
</dbReference>
<protein>
    <submittedName>
        <fullName evidence="2">Uncharacterized protein</fullName>
    </submittedName>
</protein>
<dbReference type="Proteomes" id="UP001350005">
    <property type="component" value="Unassembled WGS sequence"/>
</dbReference>
<evidence type="ECO:0000313" key="2">
    <source>
        <dbReference type="EMBL" id="OCA74506.1"/>
    </source>
</evidence>
<comment type="caution">
    <text evidence="2">The sequence shown here is derived from an EMBL/GenBank/DDBJ whole genome shotgun (WGS) entry which is preliminary data.</text>
</comment>
<reference evidence="3" key="2">
    <citation type="submission" date="2016-07" db="EMBL/GenBank/DDBJ databases">
        <authorList>
            <person name="Florea S."/>
            <person name="Webb J.S."/>
            <person name="Jaromczyk J."/>
            <person name="Schardl C.L."/>
        </authorList>
    </citation>
    <scope>NUCLEOTIDE SEQUENCE [LARGE SCALE GENOMIC DNA]</scope>
    <source>
        <strain evidence="3">CC-VM-7</strain>
    </source>
</reference>
<evidence type="ECO:0000313" key="1">
    <source>
        <dbReference type="EMBL" id="MEE6129873.1"/>
    </source>
</evidence>
<keyword evidence="4" id="KW-1185">Reference proteome</keyword>
<reference evidence="2" key="1">
    <citation type="submission" date="2016-07" db="EMBL/GenBank/DDBJ databases">
        <authorList>
            <person name="Jeong J.-J."/>
            <person name="Kim D.W."/>
            <person name="Sang M.K."/>
            <person name="Choi I.-G."/>
            <person name="Kim K.D."/>
        </authorList>
    </citation>
    <scope>NUCLEOTIDE SEQUENCE</scope>
    <source>
        <strain evidence="2">CC-VM-7</strain>
    </source>
</reference>
<gene>
    <name evidence="2" type="ORF">BBI00_09270</name>
    <name evidence="1" type="ORF">V2E39_20915</name>
</gene>